<dbReference type="Proteomes" id="UP000037460">
    <property type="component" value="Unassembled WGS sequence"/>
</dbReference>
<dbReference type="Pfam" id="PF10294">
    <property type="entry name" value="Methyltransf_16"/>
    <property type="match status" value="1"/>
</dbReference>
<keyword evidence="2" id="KW-0808">Transferase</keyword>
<reference evidence="3" key="1">
    <citation type="journal article" date="2015" name="PLoS Genet.">
        <title>Genome Sequence and Transcriptome Analyses of Chrysochromulina tobin: Metabolic Tools for Enhanced Algal Fitness in the Prominent Order Prymnesiales (Haptophyceae).</title>
        <authorList>
            <person name="Hovde B.T."/>
            <person name="Deodato C.R."/>
            <person name="Hunsperger H.M."/>
            <person name="Ryken S.A."/>
            <person name="Yost W."/>
            <person name="Jha R.K."/>
            <person name="Patterson J."/>
            <person name="Monnat R.J. Jr."/>
            <person name="Barlow S.B."/>
            <person name="Starkenburg S.R."/>
            <person name="Cattolico R.A."/>
        </authorList>
    </citation>
    <scope>NUCLEOTIDE SEQUENCE</scope>
    <source>
        <strain evidence="3">CCMP291</strain>
    </source>
</reference>
<dbReference type="Gene3D" id="3.40.50.150">
    <property type="entry name" value="Vaccinia Virus protein VP39"/>
    <property type="match status" value="1"/>
</dbReference>
<keyword evidence="2" id="KW-0489">Methyltransferase</keyword>
<name>A0A0M0JH50_9EUKA</name>
<dbReference type="CDD" id="cd02440">
    <property type="entry name" value="AdoMet_MTases"/>
    <property type="match status" value="1"/>
</dbReference>
<dbReference type="GO" id="GO:0008168">
    <property type="term" value="F:methyltransferase activity"/>
    <property type="evidence" value="ECO:0007669"/>
    <property type="project" value="UniProtKB-KW"/>
</dbReference>
<dbReference type="GO" id="GO:0032259">
    <property type="term" value="P:methylation"/>
    <property type="evidence" value="ECO:0007669"/>
    <property type="project" value="UniProtKB-KW"/>
</dbReference>
<comment type="caution">
    <text evidence="2">The sequence shown here is derived from an EMBL/GenBank/DDBJ whole genome shotgun (WGS) entry which is preliminary data.</text>
</comment>
<dbReference type="EMBL" id="JWZX01002946">
    <property type="protein sequence ID" value="KOO25662.1"/>
    <property type="molecule type" value="Genomic_DNA"/>
</dbReference>
<evidence type="ECO:0000256" key="1">
    <source>
        <dbReference type="SAM" id="MobiDB-lite"/>
    </source>
</evidence>
<dbReference type="PANTHER" id="PTHR14614:SF109">
    <property type="entry name" value="RIBOSOMAL LYSINE N-METHYLTRANSFERASE 5"/>
    <property type="match status" value="1"/>
</dbReference>
<organism evidence="2 3">
    <name type="scientific">Chrysochromulina tobinii</name>
    <dbReference type="NCBI Taxonomy" id="1460289"/>
    <lineage>
        <taxon>Eukaryota</taxon>
        <taxon>Haptista</taxon>
        <taxon>Haptophyta</taxon>
        <taxon>Prymnesiophyceae</taxon>
        <taxon>Prymnesiales</taxon>
        <taxon>Chrysochromulinaceae</taxon>
        <taxon>Chrysochromulina</taxon>
    </lineage>
</organism>
<proteinExistence type="predicted"/>
<evidence type="ECO:0000313" key="2">
    <source>
        <dbReference type="EMBL" id="KOO25662.1"/>
    </source>
</evidence>
<dbReference type="PANTHER" id="PTHR14614">
    <property type="entry name" value="HEPATOCELLULAR CARCINOMA-ASSOCIATED ANTIGEN"/>
    <property type="match status" value="1"/>
</dbReference>
<keyword evidence="3" id="KW-1185">Reference proteome</keyword>
<dbReference type="AlphaFoldDB" id="A0A0M0JH50"/>
<dbReference type="OrthoDB" id="407325at2759"/>
<dbReference type="InterPro" id="IPR029063">
    <property type="entry name" value="SAM-dependent_MTases_sf"/>
</dbReference>
<dbReference type="InterPro" id="IPR019410">
    <property type="entry name" value="Methyltransf_16"/>
</dbReference>
<accession>A0A0M0JH50</accession>
<gene>
    <name evidence="2" type="ORF">Ctob_008893</name>
</gene>
<evidence type="ECO:0000313" key="3">
    <source>
        <dbReference type="Proteomes" id="UP000037460"/>
    </source>
</evidence>
<protein>
    <submittedName>
        <fullName evidence="2">Methyltransferase-like protein 21d-like protein</fullName>
    </submittedName>
</protein>
<feature type="region of interest" description="Disordered" evidence="1">
    <location>
        <begin position="282"/>
        <end position="341"/>
    </location>
</feature>
<sequence length="341" mass="36027">MPDVSNMQVGDCKLQLQCFTKMATEELPDLPWWSRTYAGYRERFVAPYELTLGGGRVVLSLEQAPCVSAEHARAAKAGSDGSCTASTVWDAGIVLAAMVYEQWMLIDGARRAAEEDATDCSERRCLDLGSGTGIVGLAAAASGGFSQVVLTDMPSVVPLLERNVERNRSELVHDGRCGLESVSLRWDDAAELRSVAALGPYELIVGGDLLYRPQVVEPLLAALRALVGRHTTVLLAASLQHSPETIDLFVDAAATAGFAVEKLGTGCQSADAQSDEVKLLRLTRRKGTKGTGSSKQRDAGVSKGPRAKKLCLEGPVKGPAGASKSGGGSSSSMPRAVDHVQ</sequence>
<dbReference type="SUPFAM" id="SSF53335">
    <property type="entry name" value="S-adenosyl-L-methionine-dependent methyltransferases"/>
    <property type="match status" value="1"/>
</dbReference>